<keyword evidence="1" id="KW-0255">Endonuclease</keyword>
<reference evidence="1 2" key="1">
    <citation type="journal article" date="2019" name="Int. J. Syst. Evol. Microbiol.">
        <title>The Global Catalogue of Microorganisms (GCM) 10K type strain sequencing project: providing services to taxonomists for standard genome sequencing and annotation.</title>
        <authorList>
            <consortium name="The Broad Institute Genomics Platform"/>
            <consortium name="The Broad Institute Genome Sequencing Center for Infectious Disease"/>
            <person name="Wu L."/>
            <person name="Ma J."/>
        </authorList>
    </citation>
    <scope>NUCLEOTIDE SEQUENCE [LARGE SCALE GENOMIC DNA]</scope>
    <source>
        <strain evidence="1 2">CGMCC 1.12543</strain>
    </source>
</reference>
<keyword evidence="1" id="KW-0540">Nuclease</keyword>
<dbReference type="Proteomes" id="UP001596099">
    <property type="component" value="Unassembled WGS sequence"/>
</dbReference>
<comment type="caution">
    <text evidence="1">The sequence shown here is derived from an EMBL/GenBank/DDBJ whole genome shotgun (WGS) entry which is preliminary data.</text>
</comment>
<protein>
    <submittedName>
        <fullName evidence="1">HNH endonuclease</fullName>
    </submittedName>
</protein>
<dbReference type="RefSeq" id="WP_247420030.1">
    <property type="nucleotide sequence ID" value="NZ_JALLGW010000002.1"/>
</dbReference>
<gene>
    <name evidence="1" type="ORF">ACFPYI_04420</name>
</gene>
<evidence type="ECO:0000313" key="2">
    <source>
        <dbReference type="Proteomes" id="UP001596099"/>
    </source>
</evidence>
<organism evidence="1 2">
    <name type="scientific">Halomarina salina</name>
    <dbReference type="NCBI Taxonomy" id="1872699"/>
    <lineage>
        <taxon>Archaea</taxon>
        <taxon>Methanobacteriati</taxon>
        <taxon>Methanobacteriota</taxon>
        <taxon>Stenosarchaea group</taxon>
        <taxon>Halobacteria</taxon>
        <taxon>Halobacteriales</taxon>
        <taxon>Natronomonadaceae</taxon>
        <taxon>Halomarina</taxon>
    </lineage>
</organism>
<dbReference type="PANTHER" id="PTHR37827">
    <property type="entry name" value="TUDOR DOMAIN-CONTAINING PROTEIN"/>
    <property type="match status" value="1"/>
</dbReference>
<accession>A0ABD5RJ68</accession>
<keyword evidence="2" id="KW-1185">Reference proteome</keyword>
<evidence type="ECO:0000313" key="1">
    <source>
        <dbReference type="EMBL" id="MFC5970569.1"/>
    </source>
</evidence>
<dbReference type="GO" id="GO:0004519">
    <property type="term" value="F:endonuclease activity"/>
    <property type="evidence" value="ECO:0007669"/>
    <property type="project" value="UniProtKB-KW"/>
</dbReference>
<dbReference type="AlphaFoldDB" id="A0ABD5RJ68"/>
<dbReference type="EMBL" id="JBHSQH010000001">
    <property type="protein sequence ID" value="MFC5970569.1"/>
    <property type="molecule type" value="Genomic_DNA"/>
</dbReference>
<name>A0ABD5RJ68_9EURY</name>
<sequence length="120" mass="13686">MAAGYTLIPLAPVPSVVPMPTTCELCRRRFPDELLSDPQVIQRHHLVPEHRKESPTVTLCRPCHEQVHATFTNEELQAEYDTLAALQNADALQGYLSWIRKTAKLDVQVRTSNRVRERRG</sequence>
<dbReference type="PANTHER" id="PTHR37827:SF1">
    <property type="entry name" value="HNH DOMAIN-CONTAINING PROTEIN"/>
    <property type="match status" value="1"/>
</dbReference>
<keyword evidence="1" id="KW-0378">Hydrolase</keyword>
<proteinExistence type="predicted"/>